<dbReference type="EMBL" id="CP022129">
    <property type="protein sequence ID" value="ASF47512.1"/>
    <property type="molecule type" value="Genomic_DNA"/>
</dbReference>
<dbReference type="KEGG" id="mpsy:CEK71_16380"/>
<evidence type="ECO:0000313" key="2">
    <source>
        <dbReference type="EMBL" id="ASF47512.1"/>
    </source>
</evidence>
<dbReference type="Gene3D" id="2.120.10.30">
    <property type="entry name" value="TolB, C-terminal domain"/>
    <property type="match status" value="1"/>
</dbReference>
<name>A0A1Z4C1V8_9GAMM</name>
<dbReference type="Proteomes" id="UP000197019">
    <property type="component" value="Chromosome"/>
</dbReference>
<proteinExistence type="predicted"/>
<dbReference type="SUPFAM" id="SSF69304">
    <property type="entry name" value="Tricorn protease N-terminal domain"/>
    <property type="match status" value="1"/>
</dbReference>
<reference evidence="2 3" key="1">
    <citation type="submission" date="2017-06" db="EMBL/GenBank/DDBJ databases">
        <title>Genome Sequencing of the methanotroph Methylovulum psychrotolerants str. HV10-M2 isolated from a high-altitude environment.</title>
        <authorList>
            <person name="Mateos-Rivera A."/>
        </authorList>
    </citation>
    <scope>NUCLEOTIDE SEQUENCE [LARGE SCALE GENOMIC DNA]</scope>
    <source>
        <strain evidence="2 3">HV10_M2</strain>
    </source>
</reference>
<feature type="chain" id="PRO_5012147889" evidence="1">
    <location>
        <begin position="23"/>
        <end position="229"/>
    </location>
</feature>
<dbReference type="RefSeq" id="WP_088620384.1">
    <property type="nucleotide sequence ID" value="NZ_CP022129.1"/>
</dbReference>
<gene>
    <name evidence="2" type="ORF">CEK71_16380</name>
</gene>
<sequence>MPPLPVLLLSLLSATTALGVQAETYRVQTSADGNISCLDTTGKTIPLTGKGDNSSQATLSPDGHTVAFIKVDSQPSDEFSHSLNSVWLGDCTTGASRRLLAPHASGNPKQTLTELNTPTFSLNGNFVYVITPAWTTADAIHQININTGKVRFIIEGDSFELIRHGGYAGYLVVKRHLEMGTDDSPAYFVVNPNGEDIIEIPDSEDNYPAVGQWLKQHHSAMGGTEPAPN</sequence>
<dbReference type="AlphaFoldDB" id="A0A1Z4C1V8"/>
<organism evidence="2 3">
    <name type="scientific">Methylovulum psychrotolerans</name>
    <dbReference type="NCBI Taxonomy" id="1704499"/>
    <lineage>
        <taxon>Bacteria</taxon>
        <taxon>Pseudomonadati</taxon>
        <taxon>Pseudomonadota</taxon>
        <taxon>Gammaproteobacteria</taxon>
        <taxon>Methylococcales</taxon>
        <taxon>Methylococcaceae</taxon>
        <taxon>Methylovulum</taxon>
    </lineage>
</organism>
<accession>A0A1Z4C1V8</accession>
<protein>
    <submittedName>
        <fullName evidence="2">Uncharacterized protein</fullName>
    </submittedName>
</protein>
<evidence type="ECO:0000313" key="3">
    <source>
        <dbReference type="Proteomes" id="UP000197019"/>
    </source>
</evidence>
<evidence type="ECO:0000256" key="1">
    <source>
        <dbReference type="SAM" id="SignalP"/>
    </source>
</evidence>
<keyword evidence="3" id="KW-1185">Reference proteome</keyword>
<keyword evidence="1" id="KW-0732">Signal</keyword>
<dbReference type="InterPro" id="IPR011042">
    <property type="entry name" value="6-blade_b-propeller_TolB-like"/>
</dbReference>
<feature type="signal peptide" evidence="1">
    <location>
        <begin position="1"/>
        <end position="22"/>
    </location>
</feature>